<evidence type="ECO:0000313" key="4">
    <source>
        <dbReference type="Proteomes" id="UP001189624"/>
    </source>
</evidence>
<keyword evidence="2" id="KW-1133">Transmembrane helix</keyword>
<dbReference type="Proteomes" id="UP001189624">
    <property type="component" value="Chromosome 2"/>
</dbReference>
<evidence type="ECO:0000313" key="3">
    <source>
        <dbReference type="EMBL" id="CAJ1933110.1"/>
    </source>
</evidence>
<keyword evidence="2" id="KW-0812">Transmembrane</keyword>
<reference evidence="3" key="1">
    <citation type="submission" date="2023-10" db="EMBL/GenBank/DDBJ databases">
        <authorList>
            <person name="Domelevo Entfellner J.-B."/>
        </authorList>
    </citation>
    <scope>NUCLEOTIDE SEQUENCE</scope>
</reference>
<accession>A0AA86RX37</accession>
<name>A0AA86RX37_9FABA</name>
<proteinExistence type="predicted"/>
<keyword evidence="2" id="KW-0472">Membrane</keyword>
<dbReference type="EMBL" id="OY731399">
    <property type="protein sequence ID" value="CAJ1933110.1"/>
    <property type="molecule type" value="Genomic_DNA"/>
</dbReference>
<feature type="region of interest" description="Disordered" evidence="1">
    <location>
        <begin position="49"/>
        <end position="69"/>
    </location>
</feature>
<sequence length="97" mass="10675">MMMGSGVRATECEEYTVNIGSFYQGHSSSITVEALGVCSMLELTRKSLRRAKEKSQRGRRETSPSPGHGYSVCAQIIVVAVFLMLGTILHPLVSFMY</sequence>
<evidence type="ECO:0000256" key="1">
    <source>
        <dbReference type="SAM" id="MobiDB-lite"/>
    </source>
</evidence>
<dbReference type="Gramene" id="rna-AYBTSS11_LOCUS6163">
    <property type="protein sequence ID" value="CAJ1933110.1"/>
    <property type="gene ID" value="gene-AYBTSS11_LOCUS6163"/>
</dbReference>
<feature type="transmembrane region" description="Helical" evidence="2">
    <location>
        <begin position="69"/>
        <end position="93"/>
    </location>
</feature>
<gene>
    <name evidence="3" type="ORF">AYBTSS11_LOCUS6163</name>
</gene>
<evidence type="ECO:0000256" key="2">
    <source>
        <dbReference type="SAM" id="Phobius"/>
    </source>
</evidence>
<keyword evidence="4" id="KW-1185">Reference proteome</keyword>
<dbReference type="AlphaFoldDB" id="A0AA86RX37"/>
<feature type="compositionally biased region" description="Basic and acidic residues" evidence="1">
    <location>
        <begin position="53"/>
        <end position="62"/>
    </location>
</feature>
<protein>
    <submittedName>
        <fullName evidence="3">Uncharacterized protein</fullName>
    </submittedName>
</protein>
<organism evidence="3 4">
    <name type="scientific">Sphenostylis stenocarpa</name>
    <dbReference type="NCBI Taxonomy" id="92480"/>
    <lineage>
        <taxon>Eukaryota</taxon>
        <taxon>Viridiplantae</taxon>
        <taxon>Streptophyta</taxon>
        <taxon>Embryophyta</taxon>
        <taxon>Tracheophyta</taxon>
        <taxon>Spermatophyta</taxon>
        <taxon>Magnoliopsida</taxon>
        <taxon>eudicotyledons</taxon>
        <taxon>Gunneridae</taxon>
        <taxon>Pentapetalae</taxon>
        <taxon>rosids</taxon>
        <taxon>fabids</taxon>
        <taxon>Fabales</taxon>
        <taxon>Fabaceae</taxon>
        <taxon>Papilionoideae</taxon>
        <taxon>50 kb inversion clade</taxon>
        <taxon>NPAAA clade</taxon>
        <taxon>indigoferoid/millettioid clade</taxon>
        <taxon>Phaseoleae</taxon>
        <taxon>Sphenostylis</taxon>
    </lineage>
</organism>